<feature type="signal peptide" evidence="1">
    <location>
        <begin position="1"/>
        <end position="18"/>
    </location>
</feature>
<reference evidence="2" key="1">
    <citation type="submission" date="2022-07" db="EMBL/GenBank/DDBJ databases">
        <title>Complete Genome Sequence of the Radioresistant Bacterium Deinococcus aetherius ST0316, Isolated from the Air Dust collected in Lower Stratosphere above Japan.</title>
        <authorList>
            <person name="Satoh K."/>
            <person name="Hagiwara K."/>
            <person name="Katsumata K."/>
            <person name="Kubo A."/>
            <person name="Yokobori S."/>
            <person name="Yamagishi A."/>
            <person name="Oono Y."/>
            <person name="Narumi I."/>
        </authorList>
    </citation>
    <scope>NUCLEOTIDE SEQUENCE</scope>
    <source>
        <strain evidence="2">ST0316</strain>
        <plasmid evidence="2">pDAETH-2</plasmid>
    </source>
</reference>
<accession>A0ABN6RM53</accession>
<keyword evidence="1" id="KW-0732">Signal</keyword>
<geneLocation type="plasmid" evidence="2 3">
    <name>pDAETH-2</name>
</geneLocation>
<evidence type="ECO:0000313" key="2">
    <source>
        <dbReference type="EMBL" id="BDP44387.1"/>
    </source>
</evidence>
<dbReference type="PANTHER" id="PTHR34819:SF3">
    <property type="entry name" value="CELL SURFACE PROTEIN"/>
    <property type="match status" value="1"/>
</dbReference>
<dbReference type="InterPro" id="IPR047589">
    <property type="entry name" value="DUF11_rpt"/>
</dbReference>
<feature type="chain" id="PRO_5045594097" description="DUF11 domain-containing protein" evidence="1">
    <location>
        <begin position="19"/>
        <end position="477"/>
    </location>
</feature>
<dbReference type="RefSeq" id="WP_264778230.1">
    <property type="nucleotide sequence ID" value="NZ_AP026562.1"/>
</dbReference>
<dbReference type="Proteomes" id="UP001064971">
    <property type="component" value="Plasmid pDAETH-2"/>
</dbReference>
<evidence type="ECO:0000313" key="3">
    <source>
        <dbReference type="Proteomes" id="UP001064971"/>
    </source>
</evidence>
<dbReference type="NCBIfam" id="TIGR01451">
    <property type="entry name" value="B_ant_repeat"/>
    <property type="match status" value="1"/>
</dbReference>
<dbReference type="EMBL" id="AP026562">
    <property type="protein sequence ID" value="BDP44387.1"/>
    <property type="molecule type" value="Genomic_DNA"/>
</dbReference>
<evidence type="ECO:0000256" key="1">
    <source>
        <dbReference type="SAM" id="SignalP"/>
    </source>
</evidence>
<dbReference type="Gene3D" id="2.60.40.10">
    <property type="entry name" value="Immunoglobulins"/>
    <property type="match status" value="1"/>
</dbReference>
<evidence type="ECO:0008006" key="4">
    <source>
        <dbReference type="Google" id="ProtNLM"/>
    </source>
</evidence>
<keyword evidence="3" id="KW-1185">Reference proteome</keyword>
<dbReference type="InterPro" id="IPR013783">
    <property type="entry name" value="Ig-like_fold"/>
</dbReference>
<organism evidence="2 3">
    <name type="scientific">Deinococcus aetherius</name>
    <dbReference type="NCBI Taxonomy" id="200252"/>
    <lineage>
        <taxon>Bacteria</taxon>
        <taxon>Thermotogati</taxon>
        <taxon>Deinococcota</taxon>
        <taxon>Deinococci</taxon>
        <taxon>Deinococcales</taxon>
        <taxon>Deinococcaceae</taxon>
        <taxon>Deinococcus</taxon>
    </lineage>
</organism>
<sequence>MKKLLVTALLAAASGALAVGAPAGSTIQNIGVFEFTDVGGTTTSTPTTPVNITVTQQYDPNVSPDGSVAAPGQTQTALPGQTATLTYNVTNSGNGTDTLNLSVTDAQTGAPLGATIYLDNPLTGTVGSYDPGDTVVTSLQNMTADETRRVFVVYTVPSNAAGNQQTYVNLTATSAGNPAKTDSNNVGLITATSILSFTLDGDNTVSVTPTGTVTATHTLTNTGNATLDASTLVATTTLTDPNAASGGVSYTVTNSATGASVSNASLQTALQNAGNLPAGETYTIVVTYTGAAGATNGQSFTNQLTVYSNAADSTGFDNRVEQGQSVSDTDTVNVNRGVASVSKTVDNCGTDASCQTAPVLNSTTAKPGEYLRYTVTVTNTGGSALRFPTLRDYVPANTTFKSVTGSSTQAGNVLFSNNRTNWYLGAPNTLATSTTSASGPFVYVGLDSSGDSTVDAGDSLAPGQTLRLVITVQVRNN</sequence>
<gene>
    <name evidence="2" type="ORF">DAETH_43560</name>
</gene>
<protein>
    <recommendedName>
        <fullName evidence="4">DUF11 domain-containing protein</fullName>
    </recommendedName>
</protein>
<dbReference type="PANTHER" id="PTHR34819">
    <property type="entry name" value="LARGE CYSTEINE-RICH PERIPLASMIC PROTEIN OMCB"/>
    <property type="match status" value="1"/>
</dbReference>
<dbReference type="InterPro" id="IPR051172">
    <property type="entry name" value="Chlamydia_OmcB"/>
</dbReference>
<proteinExistence type="predicted"/>
<keyword evidence="2" id="KW-0614">Plasmid</keyword>
<name>A0ABN6RM53_9DEIO</name>